<geneLocation type="plastid" evidence="8"/>
<feature type="domain" description="ABC transporter" evidence="7">
    <location>
        <begin position="9"/>
        <end position="241"/>
    </location>
</feature>
<keyword evidence="3" id="KW-0547">Nucleotide-binding</keyword>
<name>A0A097PBH0_CYAPA</name>
<dbReference type="Pfam" id="PF00005">
    <property type="entry name" value="ABC_tran"/>
    <property type="match status" value="1"/>
</dbReference>
<evidence type="ECO:0000256" key="6">
    <source>
        <dbReference type="ARBA" id="ARBA00046279"/>
    </source>
</evidence>
<comment type="subcellular location">
    <subcellularLocation>
        <location evidence="6">Plastid</location>
        <location evidence="6">Cyanelle</location>
    </subcellularLocation>
</comment>
<evidence type="ECO:0000256" key="4">
    <source>
        <dbReference type="ARBA" id="ARBA00022840"/>
    </source>
</evidence>
<organism evidence="8">
    <name type="scientific">Cyanophora paradoxa</name>
    <dbReference type="NCBI Taxonomy" id="2762"/>
    <lineage>
        <taxon>Eukaryota</taxon>
        <taxon>Glaucocystophyceae</taxon>
        <taxon>Cyanophorales</taxon>
        <taxon>Cyanophoraceae</taxon>
        <taxon>Cyanophora</taxon>
    </lineage>
</organism>
<keyword evidence="5" id="KW-0194">Cyanelle</keyword>
<evidence type="ECO:0000256" key="1">
    <source>
        <dbReference type="ARBA" id="ARBA00005417"/>
    </source>
</evidence>
<dbReference type="InterPro" id="IPR027417">
    <property type="entry name" value="P-loop_NTPase"/>
</dbReference>
<dbReference type="GO" id="GO:0009842">
    <property type="term" value="C:cyanelle"/>
    <property type="evidence" value="ECO:0007669"/>
    <property type="project" value="UniProtKB-SubCell"/>
</dbReference>
<dbReference type="Gene3D" id="3.40.50.300">
    <property type="entry name" value="P-loop containing nucleotide triphosphate hydrolases"/>
    <property type="match status" value="1"/>
</dbReference>
<evidence type="ECO:0000256" key="2">
    <source>
        <dbReference type="ARBA" id="ARBA00022448"/>
    </source>
</evidence>
<reference evidence="8" key="2">
    <citation type="submission" date="2014-07" db="EMBL/GenBank/DDBJ databases">
        <authorList>
            <person name="David S.R."/>
            <person name="Jackson C.J."/>
            <person name="Adrian R.-P."/>
        </authorList>
    </citation>
    <scope>NUCLEOTIDE SEQUENCE</scope>
    <source>
        <strain evidence="8">NIES-763</strain>
    </source>
</reference>
<dbReference type="InterPro" id="IPR003593">
    <property type="entry name" value="AAA+_ATPase"/>
</dbReference>
<dbReference type="FunFam" id="3.40.50.300:FF:000134">
    <property type="entry name" value="Iron-enterobactin ABC transporter ATP-binding protein"/>
    <property type="match status" value="1"/>
</dbReference>
<dbReference type="SMART" id="SM00382">
    <property type="entry name" value="AAA"/>
    <property type="match status" value="1"/>
</dbReference>
<dbReference type="InterPro" id="IPR017871">
    <property type="entry name" value="ABC_transporter-like_CS"/>
</dbReference>
<dbReference type="PROSITE" id="PS50893">
    <property type="entry name" value="ABC_TRANSPORTER_2"/>
    <property type="match status" value="1"/>
</dbReference>
<evidence type="ECO:0000259" key="7">
    <source>
        <dbReference type="PROSITE" id="PS50893"/>
    </source>
</evidence>
<evidence type="ECO:0000256" key="3">
    <source>
        <dbReference type="ARBA" id="ARBA00022741"/>
    </source>
</evidence>
<dbReference type="InterPro" id="IPR003439">
    <property type="entry name" value="ABC_transporter-like_ATP-bd"/>
</dbReference>
<dbReference type="PROSITE" id="PS00211">
    <property type="entry name" value="ABC_TRANSPORTER_1"/>
    <property type="match status" value="1"/>
</dbReference>
<keyword evidence="8" id="KW-0934">Plastid</keyword>
<dbReference type="GO" id="GO:0005524">
    <property type="term" value="F:ATP binding"/>
    <property type="evidence" value="ECO:0007669"/>
    <property type="project" value="UniProtKB-KW"/>
</dbReference>
<dbReference type="EMBL" id="KM198929">
    <property type="protein sequence ID" value="AIU44536.1"/>
    <property type="molecule type" value="Genomic_DNA"/>
</dbReference>
<evidence type="ECO:0000256" key="5">
    <source>
        <dbReference type="ARBA" id="ARBA00022874"/>
    </source>
</evidence>
<keyword evidence="4" id="KW-0067">ATP-binding</keyword>
<dbReference type="SUPFAM" id="SSF52540">
    <property type="entry name" value="P-loop containing nucleoside triphosphate hydrolases"/>
    <property type="match status" value="1"/>
</dbReference>
<dbReference type="AlphaFoldDB" id="A0A097PBH0"/>
<dbReference type="CDD" id="cd03235">
    <property type="entry name" value="ABC_Metallic_Cations"/>
    <property type="match status" value="1"/>
</dbReference>
<dbReference type="PANTHER" id="PTHR42734:SF5">
    <property type="entry name" value="IRON TRANSPORT SYSTEM ATP-BINDING PROTEIN HI_0361-RELATED"/>
    <property type="match status" value="1"/>
</dbReference>
<reference evidence="8" key="1">
    <citation type="journal article" date="2014" name="Mol. Phylogenet. Evol.">
        <title>Nucleotide substitution analyses of the glaucophyte Cyanophora suggest an ancestrally lower mutation rate in plastid vs mitochondrial DNA for the Archaeplastida.</title>
        <authorList>
            <person name="Smith D.R."/>
            <person name="Jackson C.J."/>
            <person name="Reyes-Prieto A."/>
        </authorList>
    </citation>
    <scope>NUCLEOTIDE SEQUENCE</scope>
    <source>
        <strain evidence="8">NIES-763</strain>
    </source>
</reference>
<dbReference type="InterPro" id="IPR050153">
    <property type="entry name" value="Metal_Ion_Import_ABC"/>
</dbReference>
<proteinExistence type="inferred from homology"/>
<sequence length="244" mass="27734">MFYKLPKQLEINNLTVSYPHGTVLQNIFLTIESGKLIGIIGPNGAGKSTLLKTIIEQIKPISGEIFYQGAPLKMQRARIGYVPQRAQVDWDFPINVWDVVMMARLKKTGWFSSYSEKSYESVKAALEKVDMLKYKDRNIRELSGGQQQRVFLARLLAQEADLLLLDEPFTGVDFQTQKIIFSLLKEQIAANKIVIVIHHDLGESIINFDELILLNKKIISHDLTTKILNSKKLSTLFGDHIYAN</sequence>
<dbReference type="PANTHER" id="PTHR42734">
    <property type="entry name" value="METAL TRANSPORT SYSTEM ATP-BINDING PROTEIN TM_0124-RELATED"/>
    <property type="match status" value="1"/>
</dbReference>
<keyword evidence="2" id="KW-0813">Transport</keyword>
<evidence type="ECO:0000313" key="8">
    <source>
        <dbReference type="EMBL" id="AIU44536.1"/>
    </source>
</evidence>
<dbReference type="GO" id="GO:0016887">
    <property type="term" value="F:ATP hydrolysis activity"/>
    <property type="evidence" value="ECO:0007669"/>
    <property type="project" value="InterPro"/>
</dbReference>
<accession>A0A097PBH0</accession>
<comment type="similarity">
    <text evidence="1">Belongs to the ABC transporter superfamily.</text>
</comment>
<protein>
    <submittedName>
        <fullName evidence="8">Sulfate ABC transporter protein</fullName>
    </submittedName>
</protein>